<dbReference type="InterPro" id="IPR004358">
    <property type="entry name" value="Sig_transdc_His_kin-like_C"/>
</dbReference>
<feature type="transmembrane region" description="Helical" evidence="13">
    <location>
        <begin position="160"/>
        <end position="177"/>
    </location>
</feature>
<comment type="caution">
    <text evidence="15">The sequence shown here is derived from an EMBL/GenBank/DDBJ whole genome shotgun (WGS) entry which is preliminary data.</text>
</comment>
<protein>
    <recommendedName>
        <fullName evidence="4">histidine kinase</fullName>
        <ecNumber evidence="4">2.7.13.3</ecNumber>
    </recommendedName>
</protein>
<evidence type="ECO:0000256" key="4">
    <source>
        <dbReference type="ARBA" id="ARBA00012438"/>
    </source>
</evidence>
<evidence type="ECO:0000313" key="15">
    <source>
        <dbReference type="EMBL" id="MBC6491107.1"/>
    </source>
</evidence>
<dbReference type="SMART" id="SM00388">
    <property type="entry name" value="HisKA"/>
    <property type="match status" value="1"/>
</dbReference>
<proteinExistence type="inferred from homology"/>
<evidence type="ECO:0000256" key="2">
    <source>
        <dbReference type="ARBA" id="ARBA00004141"/>
    </source>
</evidence>
<dbReference type="InterPro" id="IPR005467">
    <property type="entry name" value="His_kinase_dom"/>
</dbReference>
<feature type="transmembrane region" description="Helical" evidence="13">
    <location>
        <begin position="329"/>
        <end position="362"/>
    </location>
</feature>
<dbReference type="RefSeq" id="WP_187256431.1">
    <property type="nucleotide sequence ID" value="NZ_JBHULF010000014.1"/>
</dbReference>
<evidence type="ECO:0000259" key="14">
    <source>
        <dbReference type="PROSITE" id="PS50109"/>
    </source>
</evidence>
<dbReference type="InterPro" id="IPR003594">
    <property type="entry name" value="HATPase_dom"/>
</dbReference>
<dbReference type="SMART" id="SM00387">
    <property type="entry name" value="HATPase_c"/>
    <property type="match status" value="1"/>
</dbReference>
<evidence type="ECO:0000256" key="11">
    <source>
        <dbReference type="ARBA" id="ARBA00023136"/>
    </source>
</evidence>
<feature type="domain" description="Histidine kinase" evidence="14">
    <location>
        <begin position="682"/>
        <end position="900"/>
    </location>
</feature>
<dbReference type="PROSITE" id="PS50109">
    <property type="entry name" value="HIS_KIN"/>
    <property type="match status" value="1"/>
</dbReference>
<evidence type="ECO:0000256" key="9">
    <source>
        <dbReference type="ARBA" id="ARBA00022989"/>
    </source>
</evidence>
<dbReference type="GO" id="GO:0016301">
    <property type="term" value="F:kinase activity"/>
    <property type="evidence" value="ECO:0007669"/>
    <property type="project" value="UniProtKB-KW"/>
</dbReference>
<feature type="transmembrane region" description="Helical" evidence="13">
    <location>
        <begin position="113"/>
        <end position="133"/>
    </location>
</feature>
<dbReference type="InterPro" id="IPR036097">
    <property type="entry name" value="HisK_dim/P_sf"/>
</dbReference>
<evidence type="ECO:0000256" key="5">
    <source>
        <dbReference type="ARBA" id="ARBA00022553"/>
    </source>
</evidence>
<reference evidence="15 16" key="1">
    <citation type="submission" date="2016-07" db="EMBL/GenBank/DDBJ databases">
        <title>Genome analysis of Flavihumibacter stibioxidans YS-17.</title>
        <authorList>
            <person name="Shi K."/>
            <person name="Han Y."/>
            <person name="Wang G."/>
        </authorList>
    </citation>
    <scope>NUCLEOTIDE SEQUENCE [LARGE SCALE GENOMIC DNA]</scope>
    <source>
        <strain evidence="15 16">YS-17</strain>
    </source>
</reference>
<comment type="similarity">
    <text evidence="3">Belongs to the sodium:solute symporter (SSF) (TC 2.A.21) family.</text>
</comment>
<feature type="transmembrane region" description="Helical" evidence="13">
    <location>
        <begin position="244"/>
        <end position="262"/>
    </location>
</feature>
<feature type="transmembrane region" description="Helical" evidence="13">
    <location>
        <begin position="383"/>
        <end position="402"/>
    </location>
</feature>
<evidence type="ECO:0000256" key="13">
    <source>
        <dbReference type="SAM" id="Phobius"/>
    </source>
</evidence>
<dbReference type="CDD" id="cd00075">
    <property type="entry name" value="HATPase"/>
    <property type="match status" value="1"/>
</dbReference>
<feature type="transmembrane region" description="Helical" evidence="13">
    <location>
        <begin position="6"/>
        <end position="24"/>
    </location>
</feature>
<feature type="transmembrane region" description="Helical" evidence="13">
    <location>
        <begin position="36"/>
        <end position="56"/>
    </location>
</feature>
<keyword evidence="9 13" id="KW-1133">Transmembrane helix</keyword>
<keyword evidence="5" id="KW-0597">Phosphoprotein</keyword>
<dbReference type="PANTHER" id="PTHR43711">
    <property type="entry name" value="TWO-COMPONENT HISTIDINE KINASE"/>
    <property type="match status" value="1"/>
</dbReference>
<keyword evidence="8 15" id="KW-0418">Kinase</keyword>
<dbReference type="PROSITE" id="PS50283">
    <property type="entry name" value="NA_SOLUT_SYMP_3"/>
    <property type="match status" value="1"/>
</dbReference>
<gene>
    <name evidence="15" type="ORF">BC349_08695</name>
</gene>
<evidence type="ECO:0000256" key="6">
    <source>
        <dbReference type="ARBA" id="ARBA00022679"/>
    </source>
</evidence>
<feature type="transmembrane region" description="Helical" evidence="13">
    <location>
        <begin position="503"/>
        <end position="520"/>
    </location>
</feature>
<evidence type="ECO:0000256" key="1">
    <source>
        <dbReference type="ARBA" id="ARBA00000085"/>
    </source>
</evidence>
<dbReference type="Proteomes" id="UP000765802">
    <property type="component" value="Unassembled WGS sequence"/>
</dbReference>
<evidence type="ECO:0000256" key="12">
    <source>
        <dbReference type="SAM" id="Coils"/>
    </source>
</evidence>
<dbReference type="Pfam" id="PF02518">
    <property type="entry name" value="HATPase_c"/>
    <property type="match status" value="1"/>
</dbReference>
<evidence type="ECO:0000256" key="7">
    <source>
        <dbReference type="ARBA" id="ARBA00022692"/>
    </source>
</evidence>
<dbReference type="InterPro" id="IPR003661">
    <property type="entry name" value="HisK_dim/P_dom"/>
</dbReference>
<feature type="transmembrane region" description="Helical" evidence="13">
    <location>
        <begin position="283"/>
        <end position="309"/>
    </location>
</feature>
<dbReference type="Pfam" id="PF00512">
    <property type="entry name" value="HisKA"/>
    <property type="match status" value="1"/>
</dbReference>
<evidence type="ECO:0000256" key="3">
    <source>
        <dbReference type="ARBA" id="ARBA00006434"/>
    </source>
</evidence>
<keyword evidence="12" id="KW-0175">Coiled coil</keyword>
<keyword evidence="11 13" id="KW-0472">Membrane</keyword>
<evidence type="ECO:0000256" key="10">
    <source>
        <dbReference type="ARBA" id="ARBA00023012"/>
    </source>
</evidence>
<sequence>MNNWVTIGTAILYLGILSVIAWYAEKRKKMDRSLINNGYVYALSMAVYCTAWTYYGSVGRASTNGIEFLSIYLGPTIMCALFWPVLRKIIRISKTQRINSIADLVSTRYGKNFSIAVVVTICCVVGIIPYISLQLKAISASFDMLTNSSGSGPYSLLNDSTIYITLLLTLFIIFFGTRSVDASEKHEGLVAAIAFESVIKLVAFLAAGLVITYGIFDGIGDIFTQASVNETLRKVFVMDTESSYSSWVSMIFLSMMAIFFLPRQFQVNVVENLKENHLNKASWFFPLYLLVINIFVLPIALGGALMNPAGSVDPDMYVLSLPLSHGMEWLSLFIFIGGFSAATGMIIVETLALTTMISNNLALPILFSSSSIQDRRDGSPQTIILWVRRISIVLVLALSLLYDKLIAQQFSLVSIGLVSFAAVAQLAPAVLGGIYWKGASKNGAMAGLITGFLIWVFTLVVPSLASAGLVNDRFLNNGLFGQSWLRPYSLFGLDNFDPVSHSLFWSLLLNAAVFFITSIYSRKGLQETYQGEIFVDIFRQSAHSEGKLVWKGNASLNDLRSLLQNFLGGERADKLLNSYSTRHKIDLSNKKADPRLVSFTEKILSGVIGSASAHIMVSSVAKTEKLSIDEVINMLRESQQVIELNRELRRKSQELTKATQELTNVNRQLKEIDEVKDEFLYTVTHELRTPLTSIRALAEIVHDNPDMPVDKQQQFLGSVISETERLSHLITQVLNLERYESGRQKVHASTVNIGDLIRDVADSTSQLRQEKSLQLHIQMPDSMVLIECDKDLIRQVLYNLLSNAIKFTPPEGRIRITTRYNYDELQVWVCDSGKGIPIETRDLIFDKFFQARNQTLTKPEGSGLGLAICKRIIELHKGKIWAETSPEGGACFIFTLPSMKTFFLNG</sequence>
<evidence type="ECO:0000256" key="8">
    <source>
        <dbReference type="ARBA" id="ARBA00022777"/>
    </source>
</evidence>
<dbReference type="Gene3D" id="1.20.1730.10">
    <property type="entry name" value="Sodium/glucose cotransporter"/>
    <property type="match status" value="1"/>
</dbReference>
<dbReference type="InterPro" id="IPR038377">
    <property type="entry name" value="Na/Glc_symporter_sf"/>
</dbReference>
<dbReference type="PANTHER" id="PTHR43711:SF1">
    <property type="entry name" value="HISTIDINE KINASE 1"/>
    <property type="match status" value="1"/>
</dbReference>
<evidence type="ECO:0000313" key="16">
    <source>
        <dbReference type="Proteomes" id="UP000765802"/>
    </source>
</evidence>
<feature type="coiled-coil region" evidence="12">
    <location>
        <begin position="634"/>
        <end position="675"/>
    </location>
</feature>
<dbReference type="InterPro" id="IPR050736">
    <property type="entry name" value="Sensor_HK_Regulatory"/>
</dbReference>
<dbReference type="Gene3D" id="1.10.287.130">
    <property type="match status" value="1"/>
</dbReference>
<dbReference type="SUPFAM" id="SSF55874">
    <property type="entry name" value="ATPase domain of HSP90 chaperone/DNA topoisomerase II/histidine kinase"/>
    <property type="match status" value="1"/>
</dbReference>
<feature type="transmembrane region" description="Helical" evidence="13">
    <location>
        <begin position="189"/>
        <end position="216"/>
    </location>
</feature>
<keyword evidence="10" id="KW-0902">Two-component regulatory system</keyword>
<dbReference type="PRINTS" id="PR00344">
    <property type="entry name" value="BCTRLSENSOR"/>
</dbReference>
<dbReference type="CDD" id="cd00082">
    <property type="entry name" value="HisKA"/>
    <property type="match status" value="1"/>
</dbReference>
<dbReference type="InterPro" id="IPR001734">
    <property type="entry name" value="Na/solute_symporter"/>
</dbReference>
<dbReference type="EC" id="2.7.13.3" evidence="4"/>
<feature type="transmembrane region" description="Helical" evidence="13">
    <location>
        <begin position="414"/>
        <end position="436"/>
    </location>
</feature>
<dbReference type="EMBL" id="MBUA01000012">
    <property type="protein sequence ID" value="MBC6491107.1"/>
    <property type="molecule type" value="Genomic_DNA"/>
</dbReference>
<comment type="subcellular location">
    <subcellularLocation>
        <location evidence="2">Membrane</location>
        <topology evidence="2">Multi-pass membrane protein</topology>
    </subcellularLocation>
</comment>
<feature type="transmembrane region" description="Helical" evidence="13">
    <location>
        <begin position="68"/>
        <end position="86"/>
    </location>
</feature>
<comment type="catalytic activity">
    <reaction evidence="1">
        <text>ATP + protein L-histidine = ADP + protein N-phospho-L-histidine.</text>
        <dbReference type="EC" id="2.7.13.3"/>
    </reaction>
</comment>
<feature type="transmembrane region" description="Helical" evidence="13">
    <location>
        <begin position="448"/>
        <end position="470"/>
    </location>
</feature>
<name>A0ABR7M815_9BACT</name>
<dbReference type="Gene3D" id="3.30.565.10">
    <property type="entry name" value="Histidine kinase-like ATPase, C-terminal domain"/>
    <property type="match status" value="1"/>
</dbReference>
<organism evidence="15 16">
    <name type="scientific">Flavihumibacter stibioxidans</name>
    <dbReference type="NCBI Taxonomy" id="1834163"/>
    <lineage>
        <taxon>Bacteria</taxon>
        <taxon>Pseudomonadati</taxon>
        <taxon>Bacteroidota</taxon>
        <taxon>Chitinophagia</taxon>
        <taxon>Chitinophagales</taxon>
        <taxon>Chitinophagaceae</taxon>
        <taxon>Flavihumibacter</taxon>
    </lineage>
</organism>
<keyword evidence="6" id="KW-0808">Transferase</keyword>
<dbReference type="InterPro" id="IPR036890">
    <property type="entry name" value="HATPase_C_sf"/>
</dbReference>
<keyword evidence="16" id="KW-1185">Reference proteome</keyword>
<dbReference type="CDD" id="cd10322">
    <property type="entry name" value="SLC5sbd"/>
    <property type="match status" value="1"/>
</dbReference>
<dbReference type="SUPFAM" id="SSF47384">
    <property type="entry name" value="Homodimeric domain of signal transducing histidine kinase"/>
    <property type="match status" value="1"/>
</dbReference>
<keyword evidence="7 13" id="KW-0812">Transmembrane</keyword>
<accession>A0ABR7M815</accession>